<dbReference type="SUPFAM" id="SSF53155">
    <property type="entry name" value="Methylated DNA-protein cysteine methyltransferase domain"/>
    <property type="match status" value="1"/>
</dbReference>
<keyword evidence="5 9" id="KW-0808">Transferase</keyword>
<dbReference type="AlphaFoldDB" id="F5L4R7"/>
<comment type="similarity">
    <text evidence="2 9">Belongs to the MGMT family.</text>
</comment>
<dbReference type="Proteomes" id="UP000010716">
    <property type="component" value="Unassembled WGS sequence"/>
</dbReference>
<evidence type="ECO:0000313" key="14">
    <source>
        <dbReference type="Proteomes" id="UP000010716"/>
    </source>
</evidence>
<dbReference type="Pfam" id="PF02870">
    <property type="entry name" value="Methyltransf_1N"/>
    <property type="match status" value="1"/>
</dbReference>
<evidence type="ECO:0000256" key="8">
    <source>
        <dbReference type="ARBA" id="ARBA00049348"/>
    </source>
</evidence>
<dbReference type="HAMAP" id="MF_00772">
    <property type="entry name" value="OGT"/>
    <property type="match status" value="1"/>
</dbReference>
<dbReference type="PROSITE" id="PS00374">
    <property type="entry name" value="MGMT"/>
    <property type="match status" value="1"/>
</dbReference>
<dbReference type="EC" id="2.1.1.63" evidence="9"/>
<dbReference type="OrthoDB" id="9802228at2"/>
<evidence type="ECO:0000256" key="2">
    <source>
        <dbReference type="ARBA" id="ARBA00008711"/>
    </source>
</evidence>
<sequence length="180" mass="20150">MSATFNIYYAELETPVGMLTLARTTMGLCAIDFGWGESTLATLAAWARKHFLTDRLIHDQEALREEKEQLHEYFTGNRTRFQCELHLVGTPFQKRVWQALLTIPYGEVRSYKEIAQQIGTPKAVRAVGGANNKNPVPIIVPCHRVIGSNWALVGYGGGLEIKRQLLLLEQAPLNLEANSV</sequence>
<evidence type="ECO:0000256" key="9">
    <source>
        <dbReference type="HAMAP-Rule" id="MF_00772"/>
    </source>
</evidence>
<comment type="subcellular location">
    <subcellularLocation>
        <location evidence="9">Cytoplasm</location>
    </subcellularLocation>
</comment>
<dbReference type="GO" id="GO:0032259">
    <property type="term" value="P:methylation"/>
    <property type="evidence" value="ECO:0007669"/>
    <property type="project" value="UniProtKB-KW"/>
</dbReference>
<feature type="domain" description="Methylated-DNA-[protein]-cysteine S-methyltransferase DNA binding" evidence="10">
    <location>
        <begin position="91"/>
        <end position="170"/>
    </location>
</feature>
<dbReference type="SUPFAM" id="SSF46767">
    <property type="entry name" value="Methylated DNA-protein cysteine methyltransferase, C-terminal domain"/>
    <property type="match status" value="1"/>
</dbReference>
<keyword evidence="15" id="KW-1185">Reference proteome</keyword>
<proteinExistence type="inferred from homology"/>
<dbReference type="RefSeq" id="WP_007503294.1">
    <property type="nucleotide sequence ID" value="NZ_AFCE01000091.1"/>
</dbReference>
<dbReference type="KEGG" id="cthu:HUR95_05260"/>
<dbReference type="InterPro" id="IPR036631">
    <property type="entry name" value="MGMT_N_sf"/>
</dbReference>
<feature type="domain" description="Methylguanine DNA methyltransferase ribonuclease-like" evidence="11">
    <location>
        <begin position="7"/>
        <end position="85"/>
    </location>
</feature>
<dbReference type="GO" id="GO:0006307">
    <property type="term" value="P:DNA alkylation repair"/>
    <property type="evidence" value="ECO:0007669"/>
    <property type="project" value="UniProtKB-UniRule"/>
</dbReference>
<evidence type="ECO:0000256" key="4">
    <source>
        <dbReference type="ARBA" id="ARBA00022603"/>
    </source>
</evidence>
<dbReference type="InterPro" id="IPR023546">
    <property type="entry name" value="MGMT"/>
</dbReference>
<dbReference type="NCBIfam" id="TIGR00589">
    <property type="entry name" value="ogt"/>
    <property type="match status" value="1"/>
</dbReference>
<dbReference type="eggNOG" id="COG0350">
    <property type="taxonomic scope" value="Bacteria"/>
</dbReference>
<evidence type="ECO:0000256" key="7">
    <source>
        <dbReference type="ARBA" id="ARBA00023204"/>
    </source>
</evidence>
<keyword evidence="3 9" id="KW-0963">Cytoplasm</keyword>
<evidence type="ECO:0000256" key="5">
    <source>
        <dbReference type="ARBA" id="ARBA00022679"/>
    </source>
</evidence>
<keyword evidence="4 9" id="KW-0489">Methyltransferase</keyword>
<feature type="active site" description="Nucleophile; methyl group acceptor" evidence="9">
    <location>
        <position position="142"/>
    </location>
</feature>
<evidence type="ECO:0000256" key="1">
    <source>
        <dbReference type="ARBA" id="ARBA00001286"/>
    </source>
</evidence>
<dbReference type="EMBL" id="AFCE01000091">
    <property type="protein sequence ID" value="EGL83666.1"/>
    <property type="molecule type" value="Genomic_DNA"/>
</dbReference>
<keyword evidence="7 9" id="KW-0234">DNA repair</keyword>
<comment type="function">
    <text evidence="9">Involved in the cellular defense against the biological effects of O6-methylguanine (O6-MeG) and O4-methylthymine (O4-MeT) in DNA. Repairs the methylated nucleobase in DNA by stoichiometrically transferring the methyl group to a cysteine residue in the enzyme. This is a suicide reaction: the enzyme is irreversibly inactivated.</text>
</comment>
<dbReference type="PANTHER" id="PTHR10815:SF5">
    <property type="entry name" value="METHYLATED-DNA--PROTEIN-CYSTEINE METHYLTRANSFERASE"/>
    <property type="match status" value="1"/>
</dbReference>
<dbReference type="GO" id="GO:0003908">
    <property type="term" value="F:methylated-DNA-[protein]-cysteine S-methyltransferase activity"/>
    <property type="evidence" value="ECO:0007669"/>
    <property type="project" value="UniProtKB-UniRule"/>
</dbReference>
<evidence type="ECO:0000313" key="12">
    <source>
        <dbReference type="EMBL" id="EGL83666.1"/>
    </source>
</evidence>
<dbReference type="GO" id="GO:0005737">
    <property type="term" value="C:cytoplasm"/>
    <property type="evidence" value="ECO:0007669"/>
    <property type="project" value="UniProtKB-SubCell"/>
</dbReference>
<name>F5L4R7_CALTT</name>
<comment type="catalytic activity">
    <reaction evidence="8 9">
        <text>a 6-O-methyl-2'-deoxyguanosine in DNA + L-cysteinyl-[protein] = S-methyl-L-cysteinyl-[protein] + a 2'-deoxyguanosine in DNA</text>
        <dbReference type="Rhea" id="RHEA:24000"/>
        <dbReference type="Rhea" id="RHEA-COMP:10131"/>
        <dbReference type="Rhea" id="RHEA-COMP:10132"/>
        <dbReference type="Rhea" id="RHEA-COMP:11367"/>
        <dbReference type="Rhea" id="RHEA-COMP:11368"/>
        <dbReference type="ChEBI" id="CHEBI:29950"/>
        <dbReference type="ChEBI" id="CHEBI:82612"/>
        <dbReference type="ChEBI" id="CHEBI:85445"/>
        <dbReference type="ChEBI" id="CHEBI:85448"/>
        <dbReference type="EC" id="2.1.1.63"/>
    </reaction>
</comment>
<evidence type="ECO:0000259" key="11">
    <source>
        <dbReference type="Pfam" id="PF02870"/>
    </source>
</evidence>
<evidence type="ECO:0000259" key="10">
    <source>
        <dbReference type="Pfam" id="PF01035"/>
    </source>
</evidence>
<dbReference type="Proteomes" id="UP000825179">
    <property type="component" value="Chromosome"/>
</dbReference>
<dbReference type="PANTHER" id="PTHR10815">
    <property type="entry name" value="METHYLATED-DNA--PROTEIN-CYSTEINE METHYLTRANSFERASE"/>
    <property type="match status" value="1"/>
</dbReference>
<gene>
    <name evidence="12" type="ORF">CathTA2_0780</name>
    <name evidence="13" type="ORF">HUR95_05260</name>
</gene>
<evidence type="ECO:0000256" key="3">
    <source>
        <dbReference type="ARBA" id="ARBA00022490"/>
    </source>
</evidence>
<dbReference type="InterPro" id="IPR036217">
    <property type="entry name" value="MethylDNA_cys_MeTrfase_DNAb"/>
</dbReference>
<protein>
    <recommendedName>
        <fullName evidence="9">Methylated-DNA--protein-cysteine methyltransferase</fullName>
        <ecNumber evidence="9">2.1.1.63</ecNumber>
    </recommendedName>
    <alternativeName>
        <fullName evidence="9">6-O-methylguanine-DNA methyltransferase</fullName>
        <shortName evidence="9">MGMT</shortName>
    </alternativeName>
    <alternativeName>
        <fullName evidence="9">O-6-methylguanine-DNA-alkyltransferase</fullName>
    </alternativeName>
</protein>
<dbReference type="InterPro" id="IPR014048">
    <property type="entry name" value="MethylDNA_cys_MeTrfase_DNA-bd"/>
</dbReference>
<dbReference type="FunFam" id="1.10.10.10:FF:000214">
    <property type="entry name" value="Methylated-DNA--protein-cysteine methyltransferase"/>
    <property type="match status" value="1"/>
</dbReference>
<dbReference type="InterPro" id="IPR001497">
    <property type="entry name" value="MethylDNA_cys_MeTrfase_AS"/>
</dbReference>
<evidence type="ECO:0000313" key="13">
    <source>
        <dbReference type="EMBL" id="QZT34715.1"/>
    </source>
</evidence>
<reference evidence="13 15" key="2">
    <citation type="journal article" date="2020" name="Extremophiles">
        <title>Genomic analysis of Caldalkalibacillus thermarum TA2.A1 reveals aerobic alkaliphilic metabolism and evolutionary hallmarks linking alkaliphilic bacteria and plant life.</title>
        <authorList>
            <person name="de Jong S.I."/>
            <person name="van den Broek M.A."/>
            <person name="Merkel A.Y."/>
            <person name="de la Torre Cortes P."/>
            <person name="Kalamorz F."/>
            <person name="Cook G.M."/>
            <person name="van Loosdrecht M.C.M."/>
            <person name="McMillan D.G.G."/>
        </authorList>
    </citation>
    <scope>NUCLEOTIDE SEQUENCE [LARGE SCALE GENOMIC DNA]</scope>
    <source>
        <strain evidence="13 15">TA2.A1</strain>
    </source>
</reference>
<reference evidence="12 14" key="1">
    <citation type="journal article" date="2011" name="J. Bacteriol.">
        <title>Draft genome sequence of the thermoalkaliphilic Caldalkalibacillus thermarum strain TA2.A1.</title>
        <authorList>
            <person name="Kalamorz F."/>
            <person name="Keis S."/>
            <person name="McMillan D.G."/>
            <person name="Olsson K."/>
            <person name="Stanton J.A."/>
            <person name="Stockwell P."/>
            <person name="Black M.A."/>
            <person name="Klingeman D.M."/>
            <person name="Land M.L."/>
            <person name="Han C.S."/>
            <person name="Martin S.L."/>
            <person name="Becher S.A."/>
            <person name="Peddie C.J."/>
            <person name="Morgan H.W."/>
            <person name="Matthies D."/>
            <person name="Preiss L."/>
            <person name="Meier T."/>
            <person name="Brown S.D."/>
            <person name="Cook G.M."/>
        </authorList>
    </citation>
    <scope>NUCLEOTIDE SEQUENCE [LARGE SCALE GENOMIC DNA]</scope>
    <source>
        <strain evidence="12 14">TA2.A1</strain>
    </source>
</reference>
<dbReference type="EMBL" id="CP082237">
    <property type="protein sequence ID" value="QZT34715.1"/>
    <property type="molecule type" value="Genomic_DNA"/>
</dbReference>
<dbReference type="InterPro" id="IPR008332">
    <property type="entry name" value="MethylG_MeTrfase_N"/>
</dbReference>
<comment type="miscellaneous">
    <text evidence="9">This enzyme catalyzes only one turnover and therefore is not strictly catalytic. According to one definition, an enzyme is a biocatalyst that acts repeatedly and over many reaction cycles.</text>
</comment>
<evidence type="ECO:0000256" key="6">
    <source>
        <dbReference type="ARBA" id="ARBA00022763"/>
    </source>
</evidence>
<dbReference type="Gene3D" id="1.10.10.10">
    <property type="entry name" value="Winged helix-like DNA-binding domain superfamily/Winged helix DNA-binding domain"/>
    <property type="match status" value="1"/>
</dbReference>
<dbReference type="CDD" id="cd06445">
    <property type="entry name" value="ATase"/>
    <property type="match status" value="1"/>
</dbReference>
<accession>F5L4R7</accession>
<dbReference type="Gene3D" id="3.30.160.70">
    <property type="entry name" value="Methylated DNA-protein cysteine methyltransferase domain"/>
    <property type="match status" value="1"/>
</dbReference>
<organism evidence="12 14">
    <name type="scientific">Caldalkalibacillus thermarum (strain TA2.A1)</name>
    <dbReference type="NCBI Taxonomy" id="986075"/>
    <lineage>
        <taxon>Bacteria</taxon>
        <taxon>Bacillati</taxon>
        <taxon>Bacillota</taxon>
        <taxon>Bacilli</taxon>
        <taxon>Bacillales</taxon>
        <taxon>Bacillaceae</taxon>
        <taxon>Caldalkalibacillus</taxon>
    </lineage>
</organism>
<keyword evidence="6 9" id="KW-0227">DNA damage</keyword>
<dbReference type="InterPro" id="IPR036388">
    <property type="entry name" value="WH-like_DNA-bd_sf"/>
</dbReference>
<reference evidence="13" key="3">
    <citation type="submission" date="2021-08" db="EMBL/GenBank/DDBJ databases">
        <authorList>
            <person name="de Jong S."/>
            <person name="van den Broek M."/>
            <person name="Merkel A."/>
            <person name="de la Torre Cortes P."/>
            <person name="Kalamorz F."/>
            <person name="Cook G."/>
            <person name="van Loosdrecht M."/>
            <person name="McMillan D."/>
        </authorList>
    </citation>
    <scope>NUCLEOTIDE SEQUENCE</scope>
    <source>
        <strain evidence="13">TA2.A1</strain>
    </source>
</reference>
<evidence type="ECO:0000313" key="15">
    <source>
        <dbReference type="Proteomes" id="UP000825179"/>
    </source>
</evidence>
<comment type="catalytic activity">
    <reaction evidence="1 9">
        <text>a 4-O-methyl-thymidine in DNA + L-cysteinyl-[protein] = a thymidine in DNA + S-methyl-L-cysteinyl-[protein]</text>
        <dbReference type="Rhea" id="RHEA:53428"/>
        <dbReference type="Rhea" id="RHEA-COMP:10131"/>
        <dbReference type="Rhea" id="RHEA-COMP:10132"/>
        <dbReference type="Rhea" id="RHEA-COMP:13555"/>
        <dbReference type="Rhea" id="RHEA-COMP:13556"/>
        <dbReference type="ChEBI" id="CHEBI:29950"/>
        <dbReference type="ChEBI" id="CHEBI:82612"/>
        <dbReference type="ChEBI" id="CHEBI:137386"/>
        <dbReference type="ChEBI" id="CHEBI:137387"/>
        <dbReference type="EC" id="2.1.1.63"/>
    </reaction>
</comment>
<dbReference type="Pfam" id="PF01035">
    <property type="entry name" value="DNA_binding_1"/>
    <property type="match status" value="1"/>
</dbReference>